<evidence type="ECO:0000256" key="1">
    <source>
        <dbReference type="ARBA" id="ARBA00001946"/>
    </source>
</evidence>
<comment type="similarity">
    <text evidence="2 4">Belongs to the terpene synthase family.</text>
</comment>
<evidence type="ECO:0000313" key="6">
    <source>
        <dbReference type="Proteomes" id="UP000616885"/>
    </source>
</evidence>
<dbReference type="SFLD" id="SFLDG01020">
    <property type="entry name" value="Terpene_Cyclase_Like_2"/>
    <property type="match status" value="1"/>
</dbReference>
<comment type="cofactor">
    <cofactor evidence="1 4">
        <name>Mg(2+)</name>
        <dbReference type="ChEBI" id="CHEBI:18420"/>
    </cofactor>
</comment>
<gene>
    <name evidence="5" type="ORF">IM811_011306</name>
</gene>
<dbReference type="AlphaFoldDB" id="A0A8H7TQZ5"/>
<dbReference type="Pfam" id="PF19086">
    <property type="entry name" value="Terpene_syn_C_2"/>
    <property type="match status" value="1"/>
</dbReference>
<dbReference type="Proteomes" id="UP000616885">
    <property type="component" value="Unassembled WGS sequence"/>
</dbReference>
<dbReference type="SUPFAM" id="SSF48576">
    <property type="entry name" value="Terpenoid synthases"/>
    <property type="match status" value="1"/>
</dbReference>
<evidence type="ECO:0000256" key="3">
    <source>
        <dbReference type="ARBA" id="ARBA00022842"/>
    </source>
</evidence>
<dbReference type="EC" id="4.2.3.-" evidence="4"/>
<dbReference type="PANTHER" id="PTHR35201:SF4">
    <property type="entry name" value="BETA-PINACENE SYNTHASE-RELATED"/>
    <property type="match status" value="1"/>
</dbReference>
<dbReference type="GO" id="GO:0010333">
    <property type="term" value="F:terpene synthase activity"/>
    <property type="evidence" value="ECO:0007669"/>
    <property type="project" value="InterPro"/>
</dbReference>
<keyword evidence="4" id="KW-0479">Metal-binding</keyword>
<keyword evidence="4" id="KW-0456">Lyase</keyword>
<accession>A0A8H7TQZ5</accession>
<proteinExistence type="inferred from homology"/>
<evidence type="ECO:0000256" key="2">
    <source>
        <dbReference type="ARBA" id="ARBA00006333"/>
    </source>
</evidence>
<name>A0A8H7TQZ5_BIOOC</name>
<keyword evidence="3 4" id="KW-0460">Magnesium</keyword>
<dbReference type="InterPro" id="IPR008949">
    <property type="entry name" value="Isoprenoid_synthase_dom_sf"/>
</dbReference>
<dbReference type="GO" id="GO:0046872">
    <property type="term" value="F:metal ion binding"/>
    <property type="evidence" value="ECO:0007669"/>
    <property type="project" value="UniProtKB-KW"/>
</dbReference>
<dbReference type="EMBL" id="JADCTT010000003">
    <property type="protein sequence ID" value="KAF9755865.1"/>
    <property type="molecule type" value="Genomic_DNA"/>
</dbReference>
<reference evidence="5" key="1">
    <citation type="submission" date="2020-10" db="EMBL/GenBank/DDBJ databases">
        <title>High-Quality Genome Resource of Clonostachys rosea strain S41 by Oxford Nanopore Long-Read Sequencing.</title>
        <authorList>
            <person name="Wang H."/>
        </authorList>
    </citation>
    <scope>NUCLEOTIDE SEQUENCE</scope>
    <source>
        <strain evidence="5">S41</strain>
    </source>
</reference>
<dbReference type="InterPro" id="IPR034686">
    <property type="entry name" value="Terpene_cyclase-like_2"/>
</dbReference>
<comment type="caution">
    <text evidence="5">The sequence shown here is derived from an EMBL/GenBank/DDBJ whole genome shotgun (WGS) entry which is preliminary data.</text>
</comment>
<dbReference type="GO" id="GO:0008299">
    <property type="term" value="P:isoprenoid biosynthetic process"/>
    <property type="evidence" value="ECO:0007669"/>
    <property type="project" value="UniProtKB-ARBA"/>
</dbReference>
<dbReference type="SFLD" id="SFLDS00005">
    <property type="entry name" value="Isoprenoid_Synthase_Type_I"/>
    <property type="match status" value="1"/>
</dbReference>
<dbReference type="PANTHER" id="PTHR35201">
    <property type="entry name" value="TERPENE SYNTHASE"/>
    <property type="match status" value="1"/>
</dbReference>
<dbReference type="Gene3D" id="1.10.600.10">
    <property type="entry name" value="Farnesyl Diphosphate Synthase"/>
    <property type="match status" value="1"/>
</dbReference>
<evidence type="ECO:0000313" key="5">
    <source>
        <dbReference type="EMBL" id="KAF9755865.1"/>
    </source>
</evidence>
<organism evidence="5 6">
    <name type="scientific">Bionectria ochroleuca</name>
    <name type="common">Gliocladium roseum</name>
    <dbReference type="NCBI Taxonomy" id="29856"/>
    <lineage>
        <taxon>Eukaryota</taxon>
        <taxon>Fungi</taxon>
        <taxon>Dikarya</taxon>
        <taxon>Ascomycota</taxon>
        <taxon>Pezizomycotina</taxon>
        <taxon>Sordariomycetes</taxon>
        <taxon>Hypocreomycetidae</taxon>
        <taxon>Hypocreales</taxon>
        <taxon>Bionectriaceae</taxon>
        <taxon>Clonostachys</taxon>
    </lineage>
</organism>
<evidence type="ECO:0000256" key="4">
    <source>
        <dbReference type="RuleBase" id="RU366034"/>
    </source>
</evidence>
<protein>
    <recommendedName>
        <fullName evidence="4">Terpene synthase</fullName>
        <ecNumber evidence="4">4.2.3.-</ecNumber>
    </recommendedName>
</protein>
<sequence>MADEIDDLLNRLSGKELHVPDLLTLLGNWQTDINSHLGQLRSLVRPMLEAVINNPEKISKVIDCDFALLACLICPNAGWEEIQSFSVFLIWIFVWDDDLGLADPDIADVSRALPPEGNGEVKMRSPFPIMDLFDKFGSSLVNATDQVHRRRLFAEIEFYISEVVTEHARQHDRALPNVDEYLQMRMGTSGMLVFLAFSDYMNKMRLPEWIMQAEEMNTLKNETTKLAMFVNDIYSLQKEIMSGAPQNILPLLLNTSSTKTLDECIDELTTMICVSVQKFEEVLCNLDAATGEDRTLHNSLHVYADNCRTLVTGLIEWSKKTRRYSLGQYEVRGGGFKIPL</sequence>